<keyword evidence="3" id="KW-1185">Reference proteome</keyword>
<protein>
    <submittedName>
        <fullName evidence="2">Uncharacterized protein</fullName>
    </submittedName>
</protein>
<dbReference type="Proteomes" id="UP000193467">
    <property type="component" value="Unassembled WGS sequence"/>
</dbReference>
<sequence length="230" mass="24559">MTSVVQTAPSAEPFLIVSHEMDLASILIPPFHPVEANAELLRRSPSHSSSSDTALLQLIALIDTFKAQGESSSSGKRVASGGKAEEDLVQTGCEICGRLSITVEAESRVEVDQDALEEDLSGHEEAAARHSYTVRRGEGEKDWGAEERLPLWIARDGLLGLGYNTSPETATPSPLSSLSTDSLSSLPDSPVHRPRRSTITPASSIASSLPFRHSKSSSLRTSTLSPSKPM</sequence>
<feature type="region of interest" description="Disordered" evidence="1">
    <location>
        <begin position="164"/>
        <end position="230"/>
    </location>
</feature>
<name>A0A1Y2FXE2_9BASI</name>
<gene>
    <name evidence="2" type="ORF">BCR35DRAFT_301039</name>
</gene>
<dbReference type="AlphaFoldDB" id="A0A1Y2FXE2"/>
<evidence type="ECO:0000313" key="2">
    <source>
        <dbReference type="EMBL" id="ORY88727.1"/>
    </source>
</evidence>
<dbReference type="EMBL" id="MCGR01000008">
    <property type="protein sequence ID" value="ORY88727.1"/>
    <property type="molecule type" value="Genomic_DNA"/>
</dbReference>
<comment type="caution">
    <text evidence="2">The sequence shown here is derived from an EMBL/GenBank/DDBJ whole genome shotgun (WGS) entry which is preliminary data.</text>
</comment>
<feature type="compositionally biased region" description="Low complexity" evidence="1">
    <location>
        <begin position="197"/>
        <end position="230"/>
    </location>
</feature>
<feature type="compositionally biased region" description="Low complexity" evidence="1">
    <location>
        <begin position="171"/>
        <end position="189"/>
    </location>
</feature>
<evidence type="ECO:0000313" key="3">
    <source>
        <dbReference type="Proteomes" id="UP000193467"/>
    </source>
</evidence>
<dbReference type="InParanoid" id="A0A1Y2FXE2"/>
<reference evidence="2 3" key="1">
    <citation type="submission" date="2016-07" db="EMBL/GenBank/DDBJ databases">
        <title>Pervasive Adenine N6-methylation of Active Genes in Fungi.</title>
        <authorList>
            <consortium name="DOE Joint Genome Institute"/>
            <person name="Mondo S.J."/>
            <person name="Dannebaum R.O."/>
            <person name="Kuo R.C."/>
            <person name="Labutti K."/>
            <person name="Haridas S."/>
            <person name="Kuo A."/>
            <person name="Salamov A."/>
            <person name="Ahrendt S.R."/>
            <person name="Lipzen A."/>
            <person name="Sullivan W."/>
            <person name="Andreopoulos W.B."/>
            <person name="Clum A."/>
            <person name="Lindquist E."/>
            <person name="Daum C."/>
            <person name="Ramamoorthy G.K."/>
            <person name="Gryganskyi A."/>
            <person name="Culley D."/>
            <person name="Magnuson J.K."/>
            <person name="James T.Y."/>
            <person name="O'Malley M.A."/>
            <person name="Stajich J.E."/>
            <person name="Spatafora J.W."/>
            <person name="Visel A."/>
            <person name="Grigoriev I.V."/>
        </authorList>
    </citation>
    <scope>NUCLEOTIDE SEQUENCE [LARGE SCALE GENOMIC DNA]</scope>
    <source>
        <strain evidence="2 3">62-1032</strain>
    </source>
</reference>
<feature type="region of interest" description="Disordered" evidence="1">
    <location>
        <begin position="117"/>
        <end position="140"/>
    </location>
</feature>
<accession>A0A1Y2FXE2</accession>
<organism evidence="2 3">
    <name type="scientific">Leucosporidium creatinivorum</name>
    <dbReference type="NCBI Taxonomy" id="106004"/>
    <lineage>
        <taxon>Eukaryota</taxon>
        <taxon>Fungi</taxon>
        <taxon>Dikarya</taxon>
        <taxon>Basidiomycota</taxon>
        <taxon>Pucciniomycotina</taxon>
        <taxon>Microbotryomycetes</taxon>
        <taxon>Leucosporidiales</taxon>
        <taxon>Leucosporidium</taxon>
    </lineage>
</organism>
<proteinExistence type="predicted"/>
<evidence type="ECO:0000256" key="1">
    <source>
        <dbReference type="SAM" id="MobiDB-lite"/>
    </source>
</evidence>